<feature type="domain" description="ARID" evidence="5">
    <location>
        <begin position="105"/>
        <end position="217"/>
    </location>
</feature>
<dbReference type="Proteomes" id="UP000268321">
    <property type="component" value="Unassembled WGS sequence"/>
</dbReference>
<keyword evidence="2" id="KW-0804">Transcription</keyword>
<evidence type="ECO:0000313" key="7">
    <source>
        <dbReference type="Proteomes" id="UP000268321"/>
    </source>
</evidence>
<keyword evidence="3" id="KW-0539">Nucleus</keyword>
<dbReference type="Pfam" id="PF01388">
    <property type="entry name" value="ARID"/>
    <property type="match status" value="1"/>
</dbReference>
<dbReference type="InterPro" id="IPR051232">
    <property type="entry name" value="ARID/SWI1_ChromRemod"/>
</dbReference>
<evidence type="ECO:0000256" key="4">
    <source>
        <dbReference type="SAM" id="MobiDB-lite"/>
    </source>
</evidence>
<protein>
    <recommendedName>
        <fullName evidence="5">ARID domain-containing protein</fullName>
    </recommendedName>
</protein>
<feature type="region of interest" description="Disordered" evidence="4">
    <location>
        <begin position="304"/>
        <end position="325"/>
    </location>
</feature>
<evidence type="ECO:0000256" key="1">
    <source>
        <dbReference type="ARBA" id="ARBA00023015"/>
    </source>
</evidence>
<dbReference type="SMART" id="SM00501">
    <property type="entry name" value="BRIGHT"/>
    <property type="match status" value="1"/>
</dbReference>
<dbReference type="GO" id="GO:0000976">
    <property type="term" value="F:transcription cis-regulatory region binding"/>
    <property type="evidence" value="ECO:0007669"/>
    <property type="project" value="TreeGrafter"/>
</dbReference>
<dbReference type="PANTHER" id="PTHR13964">
    <property type="entry name" value="RBP-RELATED"/>
    <property type="match status" value="1"/>
</dbReference>
<dbReference type="PROSITE" id="PS51011">
    <property type="entry name" value="ARID"/>
    <property type="match status" value="1"/>
</dbReference>
<feature type="region of interest" description="Disordered" evidence="4">
    <location>
        <begin position="240"/>
        <end position="283"/>
    </location>
</feature>
<dbReference type="EMBL" id="ML004451">
    <property type="protein sequence ID" value="RKP30822.1"/>
    <property type="molecule type" value="Genomic_DNA"/>
</dbReference>
<dbReference type="AlphaFoldDB" id="A0A4P9ZEG4"/>
<dbReference type="GO" id="GO:0006357">
    <property type="term" value="P:regulation of transcription by RNA polymerase II"/>
    <property type="evidence" value="ECO:0007669"/>
    <property type="project" value="TreeGrafter"/>
</dbReference>
<gene>
    <name evidence="6" type="ORF">METBISCDRAFT_15347</name>
</gene>
<dbReference type="InterPro" id="IPR036431">
    <property type="entry name" value="ARID_dom_sf"/>
</dbReference>
<keyword evidence="1" id="KW-0805">Transcription regulation</keyword>
<dbReference type="PANTHER" id="PTHR13964:SF27">
    <property type="entry name" value="HAT-TRICK, ISOFORM D"/>
    <property type="match status" value="1"/>
</dbReference>
<evidence type="ECO:0000259" key="5">
    <source>
        <dbReference type="PROSITE" id="PS51011"/>
    </source>
</evidence>
<dbReference type="OrthoDB" id="1938591at2759"/>
<evidence type="ECO:0000256" key="2">
    <source>
        <dbReference type="ARBA" id="ARBA00023163"/>
    </source>
</evidence>
<dbReference type="GO" id="GO:0005634">
    <property type="term" value="C:nucleus"/>
    <property type="evidence" value="ECO:0007669"/>
    <property type="project" value="TreeGrafter"/>
</dbReference>
<proteinExistence type="predicted"/>
<dbReference type="InterPro" id="IPR001606">
    <property type="entry name" value="ARID_dom"/>
</dbReference>
<dbReference type="Gene3D" id="1.10.150.60">
    <property type="entry name" value="ARID DNA-binding domain"/>
    <property type="match status" value="1"/>
</dbReference>
<evidence type="ECO:0000256" key="3">
    <source>
        <dbReference type="ARBA" id="ARBA00023242"/>
    </source>
</evidence>
<feature type="compositionally biased region" description="Polar residues" evidence="4">
    <location>
        <begin position="240"/>
        <end position="250"/>
    </location>
</feature>
<sequence length="981" mass="107589">MAGQQQASLEKAKQDKMLKMRQQIMQQQMLQRQMPQQLPHMGLQMTPSYPNDMLSGMGRKSGPKNQTNSMPPYGGAGAPAPINMLQANTGMPKAPFKLTPAQISQLQHELFMMCLDDFMSRKGTPITQPPMIGNKRVNLLALQVLTRKIGGSSAVLRHLQMLSQLSAQFTEWSTICLKLALFENIDVANNVMAKQQVEKLLATCYLQYISPYEQYAQTEQGHRDLLARRMQFQKQLVMRMQQQMAQQGHAPNQPMPGQMNTNQQLPQQQPASSYNSPSLMSRPASGLHQINMQAMKARMPNGAADLAQLPGTPSAMGNASPAVSQAAPLHNLSQQSSAHNSPALAQLPFVPPAGRSNSVQPQQIAATDGDAPRKPNTIKKYTPIKKVADPRSYLLKKISDLGEKIEVLKPVYLFAPELGSLNLHALTMSLNNYSASNEGEAFSALNTLLVTTADDSFLFDVSGAPELVLALVGLGRKVLARITGAAASLHDYTEVNVPASSAIDATFRRYVSPHAMQGEDVAFVVDSLTGDVVDDDSDIDVDDVFLPALAHVDLDSAPDEQLPISVCSVPDYMAAMHQFRAENKHHFSKMQTKGPLSEQVFLVDSLVTVLMTLRNLSLSTDSARVMANSSELRDLVFETIKQVATHPEAFVLTCKRLCLLKDCLVISNQHGSHIELQSMEQAFLVYLLVSAFGPALGEHDDDPDPARLYELVRAPLEHYIYLPYAVDMFAKLLVREPHNRAYFQAVLGGTLNVKSSAACPGSDSVSVLPADHHETKRLVAAYFHGDLAKLRRGVLLTRAYHLLMSVVPFSVSGGEFSRAIFAHTPAILQALFAAKLLVDFVPSDELKSPLACVILRWLSYNNQRLVLNLTKSVFVFIAELAKVPPHTAEHKITVLVSARVLIMVNSLFANALRVHLACAEGEMDASSCVADLARLRHLYRILHDGDFLLNSLSASGVAPDLTEQIWRLRGLMAALNEGKVG</sequence>
<dbReference type="SUPFAM" id="SSF46774">
    <property type="entry name" value="ARID-like"/>
    <property type="match status" value="1"/>
</dbReference>
<reference evidence="7" key="1">
    <citation type="journal article" date="2018" name="Nat. Microbiol.">
        <title>Leveraging single-cell genomics to expand the fungal tree of life.</title>
        <authorList>
            <person name="Ahrendt S.R."/>
            <person name="Quandt C.A."/>
            <person name="Ciobanu D."/>
            <person name="Clum A."/>
            <person name="Salamov A."/>
            <person name="Andreopoulos B."/>
            <person name="Cheng J.F."/>
            <person name="Woyke T."/>
            <person name="Pelin A."/>
            <person name="Henrissat B."/>
            <person name="Reynolds N.K."/>
            <person name="Benny G.L."/>
            <person name="Smith M.E."/>
            <person name="James T.Y."/>
            <person name="Grigoriev I.V."/>
        </authorList>
    </citation>
    <scope>NUCLEOTIDE SEQUENCE [LARGE SCALE GENOMIC DNA]</scope>
    <source>
        <strain evidence="7">Baker2002</strain>
    </source>
</reference>
<keyword evidence="7" id="KW-1185">Reference proteome</keyword>
<organism evidence="6 7">
    <name type="scientific">Metschnikowia bicuspidata</name>
    <dbReference type="NCBI Taxonomy" id="27322"/>
    <lineage>
        <taxon>Eukaryota</taxon>
        <taxon>Fungi</taxon>
        <taxon>Dikarya</taxon>
        <taxon>Ascomycota</taxon>
        <taxon>Saccharomycotina</taxon>
        <taxon>Pichiomycetes</taxon>
        <taxon>Metschnikowiaceae</taxon>
        <taxon>Metschnikowia</taxon>
    </lineage>
</organism>
<dbReference type="SMART" id="SM01014">
    <property type="entry name" value="ARID"/>
    <property type="match status" value="1"/>
</dbReference>
<name>A0A4P9ZEG4_9ASCO</name>
<evidence type="ECO:0000313" key="6">
    <source>
        <dbReference type="EMBL" id="RKP30822.1"/>
    </source>
</evidence>
<accession>A0A4P9ZEG4</accession>